<accession>A0A0C9V9Q1</accession>
<evidence type="ECO:0000259" key="7">
    <source>
        <dbReference type="Pfam" id="PF16213"/>
    </source>
</evidence>
<dbReference type="InterPro" id="IPR032817">
    <property type="entry name" value="Mon2_C"/>
</dbReference>
<feature type="compositionally biased region" description="Low complexity" evidence="4">
    <location>
        <begin position="1579"/>
        <end position="1588"/>
    </location>
</feature>
<feature type="region of interest" description="Disordered" evidence="4">
    <location>
        <begin position="1568"/>
        <end position="1591"/>
    </location>
</feature>
<evidence type="ECO:0000256" key="1">
    <source>
        <dbReference type="ARBA" id="ARBA00008144"/>
    </source>
</evidence>
<feature type="domain" description="Mon2/Sec7/BIG1-like HUS" evidence="5">
    <location>
        <begin position="201"/>
        <end position="363"/>
    </location>
</feature>
<feature type="region of interest" description="Disordered" evidence="4">
    <location>
        <begin position="1781"/>
        <end position="1804"/>
    </location>
</feature>
<evidence type="ECO:0000256" key="3">
    <source>
        <dbReference type="ARBA" id="ARBA00022927"/>
    </source>
</evidence>
<dbReference type="Pfam" id="PF16206">
    <property type="entry name" value="Mon2_C"/>
    <property type="match status" value="2"/>
</dbReference>
<feature type="compositionally biased region" description="Polar residues" evidence="4">
    <location>
        <begin position="1709"/>
        <end position="1726"/>
    </location>
</feature>
<dbReference type="InterPro" id="IPR032691">
    <property type="entry name" value="Mon2/Sec7/BIG1-like_HUS"/>
</dbReference>
<comment type="similarity">
    <text evidence="1">Belongs to the MON2 family.</text>
</comment>
<dbReference type="Proteomes" id="UP000053820">
    <property type="component" value="Unassembled WGS sequence"/>
</dbReference>
<feature type="domain" description="Mon2/Sec7/BIG1-like dimerisation and cyclophilin-binding" evidence="7">
    <location>
        <begin position="4"/>
        <end position="175"/>
    </location>
</feature>
<feature type="domain" description="Mon2 C-terminal" evidence="6">
    <location>
        <begin position="1060"/>
        <end position="1226"/>
    </location>
</feature>
<proteinExistence type="inferred from homology"/>
<evidence type="ECO:0000313" key="8">
    <source>
        <dbReference type="EMBL" id="KIJ62419.1"/>
    </source>
</evidence>
<feature type="region of interest" description="Disordered" evidence="4">
    <location>
        <begin position="696"/>
        <end position="717"/>
    </location>
</feature>
<evidence type="ECO:0000259" key="6">
    <source>
        <dbReference type="Pfam" id="PF16206"/>
    </source>
</evidence>
<dbReference type="GO" id="GO:0005794">
    <property type="term" value="C:Golgi apparatus"/>
    <property type="evidence" value="ECO:0007669"/>
    <property type="project" value="UniProtKB-ARBA"/>
</dbReference>
<dbReference type="Pfam" id="PF16213">
    <property type="entry name" value="DCB"/>
    <property type="match status" value="1"/>
</dbReference>
<evidence type="ECO:0000256" key="2">
    <source>
        <dbReference type="ARBA" id="ARBA00022448"/>
    </source>
</evidence>
<dbReference type="InterPro" id="IPR032629">
    <property type="entry name" value="DCB_dom"/>
</dbReference>
<protein>
    <recommendedName>
        <fullName evidence="10">Protein MON2 homolog</fullName>
    </recommendedName>
</protein>
<feature type="compositionally biased region" description="Polar residues" evidence="4">
    <location>
        <begin position="696"/>
        <end position="715"/>
    </location>
</feature>
<dbReference type="SUPFAM" id="SSF48371">
    <property type="entry name" value="ARM repeat"/>
    <property type="match status" value="2"/>
</dbReference>
<feature type="region of interest" description="Disordered" evidence="4">
    <location>
        <begin position="1709"/>
        <end position="1733"/>
    </location>
</feature>
<keyword evidence="3" id="KW-0653">Protein transport</keyword>
<dbReference type="EMBL" id="KN839855">
    <property type="protein sequence ID" value="KIJ62419.1"/>
    <property type="molecule type" value="Genomic_DNA"/>
</dbReference>
<evidence type="ECO:0008006" key="10">
    <source>
        <dbReference type="Google" id="ProtNLM"/>
    </source>
</evidence>
<organism evidence="8 9">
    <name type="scientific">Hydnomerulius pinastri MD-312</name>
    <dbReference type="NCBI Taxonomy" id="994086"/>
    <lineage>
        <taxon>Eukaryota</taxon>
        <taxon>Fungi</taxon>
        <taxon>Dikarya</taxon>
        <taxon>Basidiomycota</taxon>
        <taxon>Agaricomycotina</taxon>
        <taxon>Agaricomycetes</taxon>
        <taxon>Agaricomycetidae</taxon>
        <taxon>Boletales</taxon>
        <taxon>Boletales incertae sedis</taxon>
        <taxon>Leucogyrophana</taxon>
    </lineage>
</organism>
<keyword evidence="9" id="KW-1185">Reference proteome</keyword>
<dbReference type="PANTHER" id="PTHR10663">
    <property type="entry name" value="GUANYL-NUCLEOTIDE EXCHANGE FACTOR"/>
    <property type="match status" value="1"/>
</dbReference>
<gene>
    <name evidence="8" type="ORF">HYDPIDRAFT_94436</name>
</gene>
<dbReference type="OrthoDB" id="294853at2759"/>
<feature type="domain" description="Mon2 C-terminal" evidence="6">
    <location>
        <begin position="1395"/>
        <end position="1687"/>
    </location>
</feature>
<name>A0A0C9V9Q1_9AGAM</name>
<evidence type="ECO:0000259" key="5">
    <source>
        <dbReference type="Pfam" id="PF12783"/>
    </source>
</evidence>
<sequence>MSSLAFLVTELQSLASESRRKHPEIREAAEKSLAILRSSPEQATASLASDGAHSDDLLRPVFMGCATKNAKVVAISLGSLQRLIALKAVPQSAVALIISTMSDAMSQGVDIQLRILQTLVSLITNFPSVHGEMLAEALLLCFKLQDSRIAVVSSTAAATLRQLVMFVVDKMVDEDRRDAVDPKSMTEVTLPDGTTATLGPYAKDAYSVFEDLCLLANSEKPHFLNLEYLHKTFALELIESVLTNYHDLFRKHTELLLLLQHHLCPLLLKSLSDRAVFPLTLRCTRVVFLLLKQFSFELKTEAEVFLMLLIRMISDDSDSGSVDHVGSRPAWTRVLAMEIMRGDAELIRNIWDRYDAQQAGSNVFTSLISALKRLVTEKPALLGVSSQMMGVGAPAHSAEGAPGSSSGYGLDVGGVAGMVATAASATVSGVVGMMGSGAGLSVQTSAMKLQCIDQLDKADSPPIPESYVYLLGVQCIVSLCEGFASFTGPLYTSIMVQRPRQAGESIIRAPAALDLSTLPPDDTPTRHLRIVRSMVDNGWPALLAALSFIISTNLSDELFVDVLTSYQAMTNVAGMLALTTPRDAFFTSLAKFAIPSRVVASLESYVEPATPRSGASTISENLGLTAPAQAPGLSERNLVCLKVLVSSALFLAGSLGESWYGILEALQNADYVLTLKGSSARRNSAFVTASGPASRSVSAASSQDAGKQGAHQQPSRHPLLADIDPDSVQLAIQRLFEASKNLEDPAFQEFVNALCKLSSEMVGMQADGTSEMGLGELESVEELASSATLSPRNDLLHRRRVSGIHLPRTLRSGDFGVERLGTVAMLNIHRLIYRAPEVAWNTTTSHLLSIISLPSAPQAIRVQAARILDEILVVVPRNISSNSELQAKVQRRVLDVLAKQIVPTSDGGASSNSTNVELRRMGLETLHQILQASGHTLVVGWGSIFEMLGSVCKPAILSRTISVDSVSTLSLHDTHRPKPLPLGYNNERGYTALVKIAFQSLKLVCDSVSSLSPEHLRLCISTLGQFGRQADTNIALTAAESLLWSVSDSIQAKRKDANSEPEYSALWMFLLLEVLGLCADARPEVRVGAIQTLFRAMQLYGATLSLETWNDCMWKITFPLLDAISVETRRGNLPDSSSGTPLVLSSGASPDQAWDESKSLALQSIGSIIKEFLVSKIMRLPTFLDAWKVFVSHIQDTVLLDRRPLSTPALQCLDKAVNSLSAADADMQSQVAEAWECVWGACNDIGGVVLQGGKSHFSPRAEASSSLHRAFTQESLVALIDVIRTTRRVSRKQANAEWPLERLTRLMEILKGILTYPNSPDYRPDIDGLTPVQASVIDAIQDVDLTAPGVPSLVMRDLSEFNTLPFLAGFHTHPVQASASGSPVTPVPTSTRKQITYIGLSKKTMPLLVELYLRFKDRDEIYEDGTLEAVLSAYSIPLKLKYDCPAPSKFGKDLPLWKTATTCFLRIVTECATAMSALGDAISDHRVEAIWRQIIEGFRGGILADCSAAEHLSLEEQEAEENFDLALISSLEIDLVPHLGNPRVPDYLVGQLAKILHQGSQLYKASMDASRPTSPFLGESTRSTSSSRNSREEFEKLDLESLGSTVTGDLVPRERFSFWCFDLLFLICSDVTSDQEPSRKRVAALCLPSLLDRCKTAMVGYIADEALRGSLPFPRVREDELLYVLRKLLDLRLWPGTLWAALSDSPSQYSSTQPGSSQPLPTNSYPPLSDHSVDPSLPPSALIADVVRRSSVAHLFYFYPILCEIGSIPRKTPSAWVLTSSPAPRSQGLGDEPPRPRIGAPDTDGKVVEVDARALSKECLRVLGKELGAL</sequence>
<keyword evidence="2" id="KW-0813">Transport</keyword>
<evidence type="ECO:0000313" key="9">
    <source>
        <dbReference type="Proteomes" id="UP000053820"/>
    </source>
</evidence>
<evidence type="ECO:0000256" key="4">
    <source>
        <dbReference type="SAM" id="MobiDB-lite"/>
    </source>
</evidence>
<dbReference type="GO" id="GO:0015031">
    <property type="term" value="P:protein transport"/>
    <property type="evidence" value="ECO:0007669"/>
    <property type="project" value="UniProtKB-KW"/>
</dbReference>
<dbReference type="HOGENOM" id="CLU_001169_1_0_1"/>
<dbReference type="InterPro" id="IPR016024">
    <property type="entry name" value="ARM-type_fold"/>
</dbReference>
<dbReference type="Pfam" id="PF12783">
    <property type="entry name" value="Sec7-like_HUS"/>
    <property type="match status" value="1"/>
</dbReference>
<reference evidence="8 9" key="1">
    <citation type="submission" date="2014-04" db="EMBL/GenBank/DDBJ databases">
        <title>Evolutionary Origins and Diversification of the Mycorrhizal Mutualists.</title>
        <authorList>
            <consortium name="DOE Joint Genome Institute"/>
            <consortium name="Mycorrhizal Genomics Consortium"/>
            <person name="Kohler A."/>
            <person name="Kuo A."/>
            <person name="Nagy L.G."/>
            <person name="Floudas D."/>
            <person name="Copeland A."/>
            <person name="Barry K.W."/>
            <person name="Cichocki N."/>
            <person name="Veneault-Fourrey C."/>
            <person name="LaButti K."/>
            <person name="Lindquist E.A."/>
            <person name="Lipzen A."/>
            <person name="Lundell T."/>
            <person name="Morin E."/>
            <person name="Murat C."/>
            <person name="Riley R."/>
            <person name="Ohm R."/>
            <person name="Sun H."/>
            <person name="Tunlid A."/>
            <person name="Henrissat B."/>
            <person name="Grigoriev I.V."/>
            <person name="Hibbett D.S."/>
            <person name="Martin F."/>
        </authorList>
    </citation>
    <scope>NUCLEOTIDE SEQUENCE [LARGE SCALE GENOMIC DNA]</scope>
    <source>
        <strain evidence="8 9">MD-312</strain>
    </source>
</reference>
<dbReference type="PANTHER" id="PTHR10663:SF333">
    <property type="entry name" value="PROTEIN MON2 HOMOLOG"/>
    <property type="match status" value="1"/>
</dbReference>